<reference evidence="2 3" key="1">
    <citation type="submission" date="2024-09" db="EMBL/GenBank/DDBJ databases">
        <title>Genome sequencing and assembly of Phytophthora oleae, isolate VK10A, causative agent of rot of olive drupes.</title>
        <authorList>
            <person name="Conti Taguali S."/>
            <person name="Riolo M."/>
            <person name="La Spada F."/>
            <person name="Cacciola S.O."/>
            <person name="Dionisio G."/>
        </authorList>
    </citation>
    <scope>NUCLEOTIDE SEQUENCE [LARGE SCALE GENOMIC DNA]</scope>
    <source>
        <strain evidence="2 3">VK10A</strain>
    </source>
</reference>
<dbReference type="AlphaFoldDB" id="A0ABD3EZ03"/>
<name>A0ABD3EZ03_9STRA</name>
<feature type="compositionally biased region" description="Basic and acidic residues" evidence="1">
    <location>
        <begin position="106"/>
        <end position="115"/>
    </location>
</feature>
<feature type="region of interest" description="Disordered" evidence="1">
    <location>
        <begin position="128"/>
        <end position="198"/>
    </location>
</feature>
<feature type="compositionally biased region" description="Basic and acidic residues" evidence="1">
    <location>
        <begin position="60"/>
        <end position="77"/>
    </location>
</feature>
<proteinExistence type="predicted"/>
<protein>
    <submittedName>
        <fullName evidence="2">Uncharacterized protein</fullName>
    </submittedName>
</protein>
<sequence length="198" mass="22076">MYELQKVMARKENQLGSALEKMSGDLDAKLERPLNSKLQMTFPRQEPTQVITASQAPLAEVRRQEDRSSERPPEGRRAQAKSAKSKRSPSEDGKVLKLQQELEAPEAARKKEREASIVVQKFLATQVRDLRANVAKNSRSPDATTQGRRSSDLATLYPKSSGPSRSASHLESPKTDVPDPDEALLPNWLPPSKLLPER</sequence>
<organism evidence="2 3">
    <name type="scientific">Phytophthora oleae</name>
    <dbReference type="NCBI Taxonomy" id="2107226"/>
    <lineage>
        <taxon>Eukaryota</taxon>
        <taxon>Sar</taxon>
        <taxon>Stramenopiles</taxon>
        <taxon>Oomycota</taxon>
        <taxon>Peronosporomycetes</taxon>
        <taxon>Peronosporales</taxon>
        <taxon>Peronosporaceae</taxon>
        <taxon>Phytophthora</taxon>
    </lineage>
</organism>
<evidence type="ECO:0000313" key="3">
    <source>
        <dbReference type="Proteomes" id="UP001632037"/>
    </source>
</evidence>
<feature type="compositionally biased region" description="Polar residues" evidence="1">
    <location>
        <begin position="46"/>
        <end position="55"/>
    </location>
</feature>
<dbReference type="Proteomes" id="UP001632037">
    <property type="component" value="Unassembled WGS sequence"/>
</dbReference>
<accession>A0ABD3EZ03</accession>
<feature type="compositionally biased region" description="Polar residues" evidence="1">
    <location>
        <begin position="135"/>
        <end position="148"/>
    </location>
</feature>
<dbReference type="EMBL" id="JBIMZQ010000046">
    <property type="protein sequence ID" value="KAL3659487.1"/>
    <property type="molecule type" value="Genomic_DNA"/>
</dbReference>
<evidence type="ECO:0000256" key="1">
    <source>
        <dbReference type="SAM" id="MobiDB-lite"/>
    </source>
</evidence>
<keyword evidence="3" id="KW-1185">Reference proteome</keyword>
<gene>
    <name evidence="2" type="ORF">V7S43_015478</name>
</gene>
<evidence type="ECO:0000313" key="2">
    <source>
        <dbReference type="EMBL" id="KAL3659487.1"/>
    </source>
</evidence>
<feature type="region of interest" description="Disordered" evidence="1">
    <location>
        <begin position="39"/>
        <end position="116"/>
    </location>
</feature>
<comment type="caution">
    <text evidence="2">The sequence shown here is derived from an EMBL/GenBank/DDBJ whole genome shotgun (WGS) entry which is preliminary data.</text>
</comment>